<reference evidence="1" key="1">
    <citation type="submission" date="2024-06" db="EMBL/GenBank/DDBJ databases">
        <authorList>
            <person name="Lee H."/>
            <person name="Agrawal S."/>
        </authorList>
    </citation>
    <scope>NUCLEOTIDE SEQUENCE</scope>
</reference>
<sequence>MAKIVGTGQMTLVDMNDVLVSATKPSNPVEGQLWWNTAESQLYVYQNGDWSPSTQVISGGRNLIRNSGLFKTTTGWVGNGGTGLVVDTTTFVGESVLSATGSYKYGSSIPVKGGQEYVYITEIMFNADVTVNSTSPLHYWCAVTGQTGQAGIERISLDGGQRTLLANKWNKIVLRFKVKDDGNAYVFTPFIYKSPMTEKWWMKTIQLMEGNVPTGWSPAPEEVDEVITDITETLGNMANDNLLDYNERQVIKEKVEELIGISTTDTGTLPAIGTLDSGGKGLVFTVRKQAIQVGIPSTHIKYTTVESTYTALKNYLEGLKDTANATLRPWDVSTGNQKKVITVAKATFRTNWLNLYNALNDLATYTSQVTSDESYNPVKINHASNGNFEIPLAEGLWKDSYVGQTKEVVDISAETAPFKFAYHVKNTTNANGGIFLPVLWSGTSAEKLADREVTIQFWLKYQNVVAGAQSYLAGRFGELLIEGENDSAQKFYRYIRFANPTTMNEGSYITGTDMTWKKYTGTTKLTLPTNATKITKVSFKHGLEGCTGEFWTTGIKVEFGSKATDWSVSPFDLEQKIYKTEFAVQPDNITATVTSHQTFTSKVGENIDKATSSESGYINKNYNFADWTGTYPTGFNGHIGTQPTKVASENGNGKSAKFVNVLGVESYLSGERYLNKPFYNYIYVESTFKLESGSINGSCVLFRHLKGDGTSSLYDTRIKFSDFVASPVLNKWYTVSKVFKVATSSDFTGYQIYAMGSYGAVDATKPAKTIYIDSVITRPATSEEIKAYEADISVADMMADDKITPLEKHTLKNELDMIVAEKPTFEAKANQYAVTTEKDAYVTAYNALYSALSPHLSNLSTTATGVNGTAIRTLFKDYNDKKTILERAILNAVQFGGRNLLRNSNFAKYKTNDTLTWDKNLNGNIVADGWWSNGYNTGTAVPTTGYHAHLNVEKFGYPVAEFIDKNSVISQPHRWLGLSNTVLTTDPLFDSLGVGKTYTISMDVMSDTVGMKINTGFHHFITGNATQSFYGFQWDLQPCVTPNVWEKKYKTFTIDSAWDLTKGFSYYLYGQYNSVEGIMWVRNIKIEEGTRYTDWSETPEDTNAFMYNIADRVSSAEEKITDSAIINTVTQSTSYKNDLGTKANAEDLNKYATTGQLDQAKQDANKYADDKFGSIDFTPYVIKSEMTQTITDITTKFQAGGGVNLLRNSTGYADFSFWTQVLPAQMSTVSNNALDALGFGKGFYFPANASFGNARLTQDIYVTAGQPYTLSWYANKTNNTANDDGAVWVEFLEGVSTVKSTKYLGSDVTKGFEKRTHTWIPKSNIITVRISANKLADFTISGLMMNIGDVPLQWSMATGEIYNTNIRMDMNGIRVSQTVNGVDRGYTQITPDEFAGYYDLDGDGTYEKVFYLQEDETVSKKFRAKDEFTMGGIKIIKIESTSNKGWAFVQNLD</sequence>
<name>A0AB39C718_9CAUD</name>
<proteinExistence type="predicted"/>
<evidence type="ECO:0008006" key="2">
    <source>
        <dbReference type="Google" id="ProtNLM"/>
    </source>
</evidence>
<accession>A0AB39C718</accession>
<protein>
    <recommendedName>
        <fullName evidence="2">Minor tail protein</fullName>
    </recommendedName>
</protein>
<evidence type="ECO:0000313" key="1">
    <source>
        <dbReference type="EMBL" id="XDJ02413.1"/>
    </source>
</evidence>
<dbReference type="Gene3D" id="2.60.120.260">
    <property type="entry name" value="Galactose-binding domain-like"/>
    <property type="match status" value="1"/>
</dbReference>
<dbReference type="EMBL" id="PP965177">
    <property type="protein sequence ID" value="XDJ02413.1"/>
    <property type="molecule type" value="Genomic_DNA"/>
</dbReference>
<organism evidence="1">
    <name type="scientific">Bacillus phage KoopaTroopa</name>
    <dbReference type="NCBI Taxonomy" id="3234046"/>
    <lineage>
        <taxon>Viruses</taxon>
        <taxon>Duplodnaviria</taxon>
        <taxon>Heunggongvirae</taxon>
        <taxon>Uroviricota</taxon>
        <taxon>Caudoviricetes</taxon>
    </lineage>
</organism>